<gene>
    <name evidence="2" type="ORF">Glove_59g119</name>
</gene>
<protein>
    <recommendedName>
        <fullName evidence="1">HAT C-terminal dimerisation domain-containing protein</fullName>
    </recommendedName>
</protein>
<reference evidence="2 3" key="1">
    <citation type="submission" date="2018-08" db="EMBL/GenBank/DDBJ databases">
        <title>Genome and evolution of the arbuscular mycorrhizal fungus Diversispora epigaea (formerly Glomus versiforme) and its bacterial endosymbionts.</title>
        <authorList>
            <person name="Sun X."/>
            <person name="Fei Z."/>
            <person name="Harrison M."/>
        </authorList>
    </citation>
    <scope>NUCLEOTIDE SEQUENCE [LARGE SCALE GENOMIC DNA]</scope>
    <source>
        <strain evidence="2 3">IT104</strain>
    </source>
</reference>
<feature type="domain" description="HAT C-terminal dimerisation" evidence="1">
    <location>
        <begin position="4"/>
        <end position="55"/>
    </location>
</feature>
<dbReference type="AlphaFoldDB" id="A0A397JC17"/>
<keyword evidence="3" id="KW-1185">Reference proteome</keyword>
<dbReference type="EMBL" id="PQFF01000056">
    <property type="protein sequence ID" value="RHZ85885.1"/>
    <property type="molecule type" value="Genomic_DNA"/>
</dbReference>
<dbReference type="Pfam" id="PF05699">
    <property type="entry name" value="Dimer_Tnp_hAT"/>
    <property type="match status" value="1"/>
</dbReference>
<dbReference type="Proteomes" id="UP000266861">
    <property type="component" value="Unassembled WGS sequence"/>
</dbReference>
<evidence type="ECO:0000259" key="1">
    <source>
        <dbReference type="Pfam" id="PF05699"/>
    </source>
</evidence>
<evidence type="ECO:0000313" key="3">
    <source>
        <dbReference type="Proteomes" id="UP000266861"/>
    </source>
</evidence>
<dbReference type="InterPro" id="IPR012337">
    <property type="entry name" value="RNaseH-like_sf"/>
</dbReference>
<dbReference type="SUPFAM" id="SSF53098">
    <property type="entry name" value="Ribonuclease H-like"/>
    <property type="match status" value="1"/>
</dbReference>
<accession>A0A397JC17</accession>
<evidence type="ECO:0000313" key="2">
    <source>
        <dbReference type="EMBL" id="RHZ85885.1"/>
    </source>
</evidence>
<dbReference type="InterPro" id="IPR008906">
    <property type="entry name" value="HATC_C_dom"/>
</dbReference>
<dbReference type="OrthoDB" id="6620304at2759"/>
<name>A0A397JC17_9GLOM</name>
<comment type="caution">
    <text evidence="2">The sequence shown here is derived from an EMBL/GenBank/DDBJ whole genome shotgun (WGS) entry which is preliminary data.</text>
</comment>
<dbReference type="GO" id="GO:0046983">
    <property type="term" value="F:protein dimerization activity"/>
    <property type="evidence" value="ECO:0007669"/>
    <property type="project" value="InterPro"/>
</dbReference>
<proteinExistence type="predicted"/>
<sequence length="101" mass="11538">MQVTLPILSNIALDYIWLPISSCSVERSFSTYNILLSLDHQNLSQESLKQLSMLYFNVKSIILPSRIILVPKLSACTTEKTKPLSPIILYEHEVSSWIDQK</sequence>
<organism evidence="2 3">
    <name type="scientific">Diversispora epigaea</name>
    <dbReference type="NCBI Taxonomy" id="1348612"/>
    <lineage>
        <taxon>Eukaryota</taxon>
        <taxon>Fungi</taxon>
        <taxon>Fungi incertae sedis</taxon>
        <taxon>Mucoromycota</taxon>
        <taxon>Glomeromycotina</taxon>
        <taxon>Glomeromycetes</taxon>
        <taxon>Diversisporales</taxon>
        <taxon>Diversisporaceae</taxon>
        <taxon>Diversispora</taxon>
    </lineage>
</organism>